<dbReference type="EMBL" id="ASZQ01000223">
    <property type="protein sequence ID" value="EPF21354.1"/>
    <property type="molecule type" value="Genomic_DNA"/>
</dbReference>
<comment type="caution">
    <text evidence="1">The sequence shown here is derived from an EMBL/GenBank/DDBJ whole genome shotgun (WGS) entry which is preliminary data.</text>
</comment>
<reference evidence="1 2" key="1">
    <citation type="journal article" date="2013" name="Genome Announc.">
        <title>Draft Genome Sequence of the Brazilian Toxic Bloom-Forming Cyanobacterium Microcystis aeruginosa Strain SPC777.</title>
        <authorList>
            <person name="Fiore M.F."/>
            <person name="Alvarenga D.O."/>
            <person name="Varani A.M."/>
            <person name="Hoff-Risseti C."/>
            <person name="Crespim E."/>
            <person name="Ramos R.T."/>
            <person name="Silva A."/>
            <person name="Schaker P.D."/>
            <person name="Heck K."/>
            <person name="Rigonato J."/>
            <person name="Schneider M.P."/>
        </authorList>
    </citation>
    <scope>NUCLEOTIDE SEQUENCE [LARGE SCALE GENOMIC DNA]</scope>
    <source>
        <strain evidence="2">SPC 777</strain>
    </source>
</reference>
<dbReference type="AlphaFoldDB" id="S3K8P8"/>
<gene>
    <name evidence="1" type="ORF">MAESPC_02789</name>
</gene>
<dbReference type="RefSeq" id="WP_016515965.1">
    <property type="nucleotide sequence ID" value="NZ_ASZQ01000223.1"/>
</dbReference>
<name>S3K8P8_MICAE</name>
<dbReference type="Proteomes" id="UP000014617">
    <property type="component" value="Unassembled WGS sequence"/>
</dbReference>
<proteinExistence type="predicted"/>
<dbReference type="PATRIC" id="fig|482300.6.peg.3119"/>
<sequence>MGLSENLDMKGKLTVQKRDKSNKIVEQISASNNIVLSGRDLVAKLFINEQIAPISHVAVGIGTTKVDPKTDTNLNTELFRKAITKIDPTQDLTITDGGKIKVKITTELDFNEANDYLTEAGLFNANTGGVMYNRVVFPPINKTNDFKLTLIWEILF</sequence>
<accession>S3K8P8</accession>
<organism evidence="1 2">
    <name type="scientific">Microcystis aeruginosa SPC777</name>
    <dbReference type="NCBI Taxonomy" id="482300"/>
    <lineage>
        <taxon>Bacteria</taxon>
        <taxon>Bacillati</taxon>
        <taxon>Cyanobacteriota</taxon>
        <taxon>Cyanophyceae</taxon>
        <taxon>Oscillatoriophycideae</taxon>
        <taxon>Chroococcales</taxon>
        <taxon>Microcystaceae</taxon>
        <taxon>Microcystis</taxon>
    </lineage>
</organism>
<evidence type="ECO:0000313" key="2">
    <source>
        <dbReference type="Proteomes" id="UP000014617"/>
    </source>
</evidence>
<protein>
    <submittedName>
        <fullName evidence="1">Uncharacterized protein</fullName>
    </submittedName>
</protein>
<evidence type="ECO:0000313" key="1">
    <source>
        <dbReference type="EMBL" id="EPF21354.1"/>
    </source>
</evidence>
<dbReference type="OrthoDB" id="583261at2"/>